<reference evidence="2 3" key="1">
    <citation type="journal article" date="2022" name="Int. J. Syst. Evol. Microbiol.">
        <title>Noviherbaspirillum aridicola sp. nov., isolated from an arid soil in Pakistan.</title>
        <authorList>
            <person name="Khan I.U."/>
            <person name="Saqib M."/>
            <person name="Amin A."/>
            <person name="Hussain F."/>
            <person name="Li L."/>
            <person name="Liu Y.H."/>
            <person name="Fang B.Z."/>
            <person name="Ahmed I."/>
            <person name="Li W.J."/>
        </authorList>
    </citation>
    <scope>NUCLEOTIDE SEQUENCE [LARGE SCALE GENOMIC DNA]</scope>
    <source>
        <strain evidence="2 3">NCCP-691</strain>
    </source>
</reference>
<evidence type="ECO:0008006" key="4">
    <source>
        <dbReference type="Google" id="ProtNLM"/>
    </source>
</evidence>
<name>A0ABQ4PYR7_9BURK</name>
<keyword evidence="1" id="KW-0732">Signal</keyword>
<protein>
    <recommendedName>
        <fullName evidence="4">Lipoprotein</fullName>
    </recommendedName>
</protein>
<proteinExistence type="predicted"/>
<evidence type="ECO:0000313" key="2">
    <source>
        <dbReference type="EMBL" id="GIZ50004.1"/>
    </source>
</evidence>
<feature type="signal peptide" evidence="1">
    <location>
        <begin position="1"/>
        <end position="20"/>
    </location>
</feature>
<dbReference type="EMBL" id="BPMK01000001">
    <property type="protein sequence ID" value="GIZ50004.1"/>
    <property type="molecule type" value="Genomic_DNA"/>
</dbReference>
<keyword evidence="3" id="KW-1185">Reference proteome</keyword>
<comment type="caution">
    <text evidence="2">The sequence shown here is derived from an EMBL/GenBank/DDBJ whole genome shotgun (WGS) entry which is preliminary data.</text>
</comment>
<evidence type="ECO:0000313" key="3">
    <source>
        <dbReference type="Proteomes" id="UP000887222"/>
    </source>
</evidence>
<accession>A0ABQ4PYR7</accession>
<feature type="chain" id="PRO_5047127148" description="Lipoprotein" evidence="1">
    <location>
        <begin position="21"/>
        <end position="266"/>
    </location>
</feature>
<evidence type="ECO:0000256" key="1">
    <source>
        <dbReference type="SAM" id="SignalP"/>
    </source>
</evidence>
<dbReference type="Proteomes" id="UP000887222">
    <property type="component" value="Unassembled WGS sequence"/>
</dbReference>
<organism evidence="2 3">
    <name type="scientific">Noviherbaspirillum aridicola</name>
    <dbReference type="NCBI Taxonomy" id="2849687"/>
    <lineage>
        <taxon>Bacteria</taxon>
        <taxon>Pseudomonadati</taxon>
        <taxon>Pseudomonadota</taxon>
        <taxon>Betaproteobacteria</taxon>
        <taxon>Burkholderiales</taxon>
        <taxon>Oxalobacteraceae</taxon>
        <taxon>Noviherbaspirillum</taxon>
    </lineage>
</organism>
<sequence>MPLLRLIPALMLAGCAAAPAGPPFTLHPGDRVGLLVEAGDMPVHTHYESDGRSAGRIARAYPYDWQLDNAVAATVQRELTQAGFSVVDLESQGLRHDDLAGLIGPAGRQWQPSAGPLYEGLRAQGVRAVVLVKDARTLAVQDCSGGPCDRVAEGPGVYSSSTNGVTSWRAVSGFQWNVFLLDPPGDLATAPPLRDTLRAPSVPLYGAVRPGQGAAPTEAELMAVRDKVLEYVEATAEDVVLALGGRRTVTQAAAPVPGGGETSSGR</sequence>
<gene>
    <name evidence="2" type="ORF">NCCP691_00180</name>
</gene>